<dbReference type="InterPro" id="IPR000795">
    <property type="entry name" value="T_Tr_GTP-bd_dom"/>
</dbReference>
<keyword evidence="3 12" id="KW-0547">Nucleotide-binding</keyword>
<comment type="caution">
    <text evidence="14">The sequence shown here is derived from an EMBL/GenBank/DDBJ whole genome shotgun (WGS) entry which is preliminary data.</text>
</comment>
<accession>A0A2H0V286</accession>
<dbReference type="FunFam" id="3.30.70.2570:FF:000001">
    <property type="entry name" value="Translation factor GUF1, mitochondrial"/>
    <property type="match status" value="1"/>
</dbReference>
<dbReference type="EC" id="3.6.5.n1" evidence="11 12"/>
<evidence type="ECO:0000256" key="12">
    <source>
        <dbReference type="HAMAP-Rule" id="MF_00071"/>
    </source>
</evidence>
<keyword evidence="5 12" id="KW-0648">Protein biosynthesis</keyword>
<dbReference type="InterPro" id="IPR005225">
    <property type="entry name" value="Small_GTP-bd"/>
</dbReference>
<dbReference type="GO" id="GO:0005886">
    <property type="term" value="C:plasma membrane"/>
    <property type="evidence" value="ECO:0007669"/>
    <property type="project" value="UniProtKB-SubCell"/>
</dbReference>
<dbReference type="InterPro" id="IPR035654">
    <property type="entry name" value="LepA_IV"/>
</dbReference>
<evidence type="ECO:0000256" key="5">
    <source>
        <dbReference type="ARBA" id="ARBA00022917"/>
    </source>
</evidence>
<evidence type="ECO:0000256" key="6">
    <source>
        <dbReference type="ARBA" id="ARBA00023134"/>
    </source>
</evidence>
<sequence>MNKIRNFCIIAHIDHGKSTLADRMLEITGTVEKRKMKAQILDKMDLERERGITIKLTPVNMEYKGYKLNLIDTPGHVDFSYEVSRSLAAVEGAVLLVDATQGIQAQTLANLYLALDQDLEIIPVVNKIDLPAADIKGTKESLVKLLGCKEEEIIEASGKTGQGVEEILQAVIKRVPAPTSTFPLAGGGVLRALIFDSVYDEYKGVVAYVRIVDGQIKKGEKIKMITTKFISEALDVGVFKPDYKSVASLDTGEIGYIVTGLKSVEECKVGDTVTTLTPCPLSRGAGEGKERSDGVRALPGYKEVKPMVFAGIFCKEGNEYEELRDGIGKLKLTDASLVYEPEHSQALGFGFRCGFLGLLHLEIMQERLRREFNLELVITTPSVAYQLTKTSGEEMILRSALDMPDSANIAEIKEPWVNLDVITPKSYLGGIMSLVQEKRGTYKNTEYINDNRVVLHYEMPMSTILTDFYDKIKSATSGYASINYEFLDYRPADVQRLDILVAEEQVESLATIIYKDEAFKRGKEIVNSLKDALPRQQFVLKIQAAIGGKVIAAERISAMRKDVTAGLYGGDVSRKRKLLEKQKKGKKKMMSMGKGKVDIPPEAFLAVLKK</sequence>
<organism evidence="14 15">
    <name type="scientific">Candidatus Falkowbacteria bacterium CG10_big_fil_rev_8_21_14_0_10_43_10</name>
    <dbReference type="NCBI Taxonomy" id="1974567"/>
    <lineage>
        <taxon>Bacteria</taxon>
        <taxon>Candidatus Falkowiibacteriota</taxon>
    </lineage>
</organism>
<feature type="binding site" evidence="12">
    <location>
        <begin position="14"/>
        <end position="19"/>
    </location>
    <ligand>
        <name>GTP</name>
        <dbReference type="ChEBI" id="CHEBI:37565"/>
    </ligand>
</feature>
<dbReference type="CDD" id="cd03699">
    <property type="entry name" value="EF4_II"/>
    <property type="match status" value="1"/>
</dbReference>
<dbReference type="SMART" id="SM00838">
    <property type="entry name" value="EFG_C"/>
    <property type="match status" value="1"/>
</dbReference>
<dbReference type="InterPro" id="IPR031157">
    <property type="entry name" value="G_TR_CS"/>
</dbReference>
<dbReference type="InterPro" id="IPR009000">
    <property type="entry name" value="Transl_B-barrel_sf"/>
</dbReference>
<evidence type="ECO:0000256" key="9">
    <source>
        <dbReference type="ARBA" id="ARBA00057626"/>
    </source>
</evidence>
<dbReference type="AlphaFoldDB" id="A0A2H0V286"/>
<dbReference type="PROSITE" id="PS51722">
    <property type="entry name" value="G_TR_2"/>
    <property type="match status" value="1"/>
</dbReference>
<evidence type="ECO:0000256" key="3">
    <source>
        <dbReference type="ARBA" id="ARBA00022741"/>
    </source>
</evidence>
<dbReference type="InterPro" id="IPR006297">
    <property type="entry name" value="EF-4"/>
</dbReference>
<dbReference type="Pfam" id="PF06421">
    <property type="entry name" value="LepA_C"/>
    <property type="match status" value="1"/>
</dbReference>
<dbReference type="FunFam" id="3.30.70.240:FF:000007">
    <property type="entry name" value="Translation factor GUF1, mitochondrial"/>
    <property type="match status" value="1"/>
</dbReference>
<evidence type="ECO:0000256" key="11">
    <source>
        <dbReference type="ARBA" id="ARBA00066744"/>
    </source>
</evidence>
<dbReference type="InterPro" id="IPR038363">
    <property type="entry name" value="LepA_C_sf"/>
</dbReference>
<dbReference type="PROSITE" id="PS00301">
    <property type="entry name" value="G_TR_1"/>
    <property type="match status" value="1"/>
</dbReference>
<evidence type="ECO:0000256" key="4">
    <source>
        <dbReference type="ARBA" id="ARBA00022801"/>
    </source>
</evidence>
<dbReference type="EMBL" id="PFAR01000024">
    <property type="protein sequence ID" value="PIR93197.1"/>
    <property type="molecule type" value="Genomic_DNA"/>
</dbReference>
<comment type="catalytic activity">
    <reaction evidence="8 12">
        <text>GTP + H2O = GDP + phosphate + H(+)</text>
        <dbReference type="Rhea" id="RHEA:19669"/>
        <dbReference type="ChEBI" id="CHEBI:15377"/>
        <dbReference type="ChEBI" id="CHEBI:15378"/>
        <dbReference type="ChEBI" id="CHEBI:37565"/>
        <dbReference type="ChEBI" id="CHEBI:43474"/>
        <dbReference type="ChEBI" id="CHEBI:58189"/>
        <dbReference type="EC" id="3.6.5.n1"/>
    </reaction>
</comment>
<dbReference type="GO" id="GO:0045727">
    <property type="term" value="P:positive regulation of translation"/>
    <property type="evidence" value="ECO:0007669"/>
    <property type="project" value="UniProtKB-UniRule"/>
</dbReference>
<dbReference type="FunFam" id="2.40.30.10:FF:000015">
    <property type="entry name" value="Translation factor GUF1, mitochondrial"/>
    <property type="match status" value="1"/>
</dbReference>
<dbReference type="CDD" id="cd03709">
    <property type="entry name" value="lepA_C"/>
    <property type="match status" value="1"/>
</dbReference>
<dbReference type="Proteomes" id="UP000228626">
    <property type="component" value="Unassembled WGS sequence"/>
</dbReference>
<comment type="similarity">
    <text evidence="1 12">Belongs to the TRAFAC class translation factor GTPase superfamily. Classic translation factor GTPase family. LepA subfamily.</text>
</comment>
<dbReference type="InterPro" id="IPR000640">
    <property type="entry name" value="EFG_V-like"/>
</dbReference>
<gene>
    <name evidence="12" type="primary">lepA</name>
    <name evidence="14" type="ORF">COT99_01905</name>
</gene>
<evidence type="ECO:0000313" key="14">
    <source>
        <dbReference type="EMBL" id="PIR93197.1"/>
    </source>
</evidence>
<evidence type="ECO:0000256" key="7">
    <source>
        <dbReference type="ARBA" id="ARBA00023136"/>
    </source>
</evidence>
<comment type="subcellular location">
    <subcellularLocation>
        <location evidence="12">Cell membrane</location>
        <topology evidence="12">Peripheral membrane protein</topology>
        <orientation evidence="12">Cytoplasmic side</orientation>
    </subcellularLocation>
</comment>
<proteinExistence type="inferred from homology"/>
<dbReference type="SUPFAM" id="SSF50447">
    <property type="entry name" value="Translation proteins"/>
    <property type="match status" value="1"/>
</dbReference>
<evidence type="ECO:0000313" key="15">
    <source>
        <dbReference type="Proteomes" id="UP000228626"/>
    </source>
</evidence>
<dbReference type="CDD" id="cd16260">
    <property type="entry name" value="EF4_III"/>
    <property type="match status" value="1"/>
</dbReference>
<dbReference type="CDD" id="cd01890">
    <property type="entry name" value="LepA"/>
    <property type="match status" value="1"/>
</dbReference>
<dbReference type="PANTHER" id="PTHR43512">
    <property type="entry name" value="TRANSLATION FACTOR GUF1-RELATED"/>
    <property type="match status" value="1"/>
</dbReference>
<dbReference type="NCBIfam" id="TIGR01393">
    <property type="entry name" value="lepA"/>
    <property type="match status" value="1"/>
</dbReference>
<dbReference type="Gene3D" id="3.30.70.2570">
    <property type="entry name" value="Elongation factor 4, C-terminal domain"/>
    <property type="match status" value="1"/>
</dbReference>
<keyword evidence="2 12" id="KW-1003">Cell membrane</keyword>
<reference evidence="15" key="1">
    <citation type="submission" date="2017-09" db="EMBL/GenBank/DDBJ databases">
        <title>Depth-based differentiation of microbial function through sediment-hosted aquifers and enrichment of novel symbionts in the deep terrestrial subsurface.</title>
        <authorList>
            <person name="Probst A.J."/>
            <person name="Ladd B."/>
            <person name="Jarett J.K."/>
            <person name="Geller-Mcgrath D.E."/>
            <person name="Sieber C.M.K."/>
            <person name="Emerson J.B."/>
            <person name="Anantharaman K."/>
            <person name="Thomas B.C."/>
            <person name="Malmstrom R."/>
            <person name="Stieglmeier M."/>
            <person name="Klingl A."/>
            <person name="Woyke T."/>
            <person name="Ryan C.M."/>
            <person name="Banfield J.F."/>
        </authorList>
    </citation>
    <scope>NUCLEOTIDE SEQUENCE [LARGE SCALE GENOMIC DNA]</scope>
</reference>
<comment type="function">
    <text evidence="9 12">Required for accurate and efficient protein synthesis under certain stress conditions. May act as a fidelity factor of the translation reaction, by catalyzing a one-codon backward translocation of tRNAs on improperly translocated ribosomes. Back-translocation proceeds from a post-translocation (POST) complex to a pre-translocation (PRE) complex, thus giving elongation factor G a second chance to translocate the tRNAs correctly. Binds to ribosomes in a GTP-dependent manner.</text>
</comment>
<dbReference type="InterPro" id="IPR035647">
    <property type="entry name" value="EFG_III/V"/>
</dbReference>
<comment type="similarity">
    <text evidence="10">Belongs to the GTP-binding elongation factor family. LepA subfamily.</text>
</comment>
<dbReference type="HAMAP" id="MF_00071">
    <property type="entry name" value="LepA"/>
    <property type="match status" value="1"/>
</dbReference>
<dbReference type="InterPro" id="IPR027417">
    <property type="entry name" value="P-loop_NTPase"/>
</dbReference>
<keyword evidence="6 12" id="KW-0342">GTP-binding</keyword>
<keyword evidence="4 12" id="KW-0378">Hydrolase</keyword>
<name>A0A2H0V286_9BACT</name>
<dbReference type="GO" id="GO:0005525">
    <property type="term" value="F:GTP binding"/>
    <property type="evidence" value="ECO:0007669"/>
    <property type="project" value="UniProtKB-UniRule"/>
</dbReference>
<dbReference type="SUPFAM" id="SSF52540">
    <property type="entry name" value="P-loop containing nucleoside triphosphate hydrolases"/>
    <property type="match status" value="1"/>
</dbReference>
<dbReference type="Pfam" id="PF00679">
    <property type="entry name" value="EFG_C"/>
    <property type="match status" value="1"/>
</dbReference>
<evidence type="ECO:0000256" key="8">
    <source>
        <dbReference type="ARBA" id="ARBA00050293"/>
    </source>
</evidence>
<evidence type="ECO:0000256" key="10">
    <source>
        <dbReference type="ARBA" id="ARBA00061052"/>
    </source>
</evidence>
<dbReference type="PANTHER" id="PTHR43512:SF4">
    <property type="entry name" value="TRANSLATION FACTOR GUF1 HOMOLOG, CHLOROPLASTIC"/>
    <property type="match status" value="1"/>
</dbReference>
<dbReference type="FunFam" id="3.40.50.300:FF:000078">
    <property type="entry name" value="Elongation factor 4"/>
    <property type="match status" value="1"/>
</dbReference>
<dbReference type="Gene3D" id="3.30.70.240">
    <property type="match status" value="1"/>
</dbReference>
<dbReference type="InterPro" id="IPR013842">
    <property type="entry name" value="LepA_CTD"/>
</dbReference>
<dbReference type="SUPFAM" id="SSF54980">
    <property type="entry name" value="EF-G C-terminal domain-like"/>
    <property type="match status" value="2"/>
</dbReference>
<dbReference type="Gene3D" id="3.40.50.300">
    <property type="entry name" value="P-loop containing nucleotide triphosphate hydrolases"/>
    <property type="match status" value="1"/>
</dbReference>
<evidence type="ECO:0000256" key="1">
    <source>
        <dbReference type="ARBA" id="ARBA00005454"/>
    </source>
</evidence>
<keyword evidence="7 12" id="KW-0472">Membrane</keyword>
<dbReference type="PRINTS" id="PR00315">
    <property type="entry name" value="ELONGATNFCT"/>
</dbReference>
<dbReference type="FunFam" id="3.30.70.870:FF:000004">
    <property type="entry name" value="Translation factor GUF1, mitochondrial"/>
    <property type="match status" value="1"/>
</dbReference>
<evidence type="ECO:0000259" key="13">
    <source>
        <dbReference type="PROSITE" id="PS51722"/>
    </source>
</evidence>
<dbReference type="Pfam" id="PF00009">
    <property type="entry name" value="GTP_EFTU"/>
    <property type="match status" value="1"/>
</dbReference>
<dbReference type="NCBIfam" id="TIGR00231">
    <property type="entry name" value="small_GTP"/>
    <property type="match status" value="1"/>
</dbReference>
<dbReference type="Gene3D" id="2.40.30.10">
    <property type="entry name" value="Translation factors"/>
    <property type="match status" value="1"/>
</dbReference>
<protein>
    <recommendedName>
        <fullName evidence="11 12">Elongation factor 4</fullName>
        <shortName evidence="12">EF-4</shortName>
        <ecNumber evidence="11 12">3.6.5.n1</ecNumber>
    </recommendedName>
    <alternativeName>
        <fullName evidence="12">Ribosomal back-translocase LepA</fullName>
    </alternativeName>
</protein>
<keyword evidence="14" id="KW-0251">Elongation factor</keyword>
<dbReference type="Pfam" id="PF03144">
    <property type="entry name" value="GTP_EFTU_D2"/>
    <property type="match status" value="1"/>
</dbReference>
<dbReference type="Gene3D" id="3.30.70.870">
    <property type="entry name" value="Elongation Factor G (Translational Gtpase), domain 3"/>
    <property type="match status" value="1"/>
</dbReference>
<feature type="domain" description="Tr-type G" evidence="13">
    <location>
        <begin position="2"/>
        <end position="179"/>
    </location>
</feature>
<dbReference type="GO" id="GO:0003924">
    <property type="term" value="F:GTPase activity"/>
    <property type="evidence" value="ECO:0007669"/>
    <property type="project" value="UniProtKB-UniRule"/>
</dbReference>
<dbReference type="GO" id="GO:0003746">
    <property type="term" value="F:translation elongation factor activity"/>
    <property type="evidence" value="ECO:0007669"/>
    <property type="project" value="UniProtKB-UniRule"/>
</dbReference>
<dbReference type="GO" id="GO:0043022">
    <property type="term" value="F:ribosome binding"/>
    <property type="evidence" value="ECO:0007669"/>
    <property type="project" value="UniProtKB-UniRule"/>
</dbReference>
<feature type="binding site" evidence="12">
    <location>
        <begin position="126"/>
        <end position="129"/>
    </location>
    <ligand>
        <name>GTP</name>
        <dbReference type="ChEBI" id="CHEBI:37565"/>
    </ligand>
</feature>
<dbReference type="InterPro" id="IPR004161">
    <property type="entry name" value="EFTu-like_2"/>
</dbReference>
<evidence type="ECO:0000256" key="2">
    <source>
        <dbReference type="ARBA" id="ARBA00022475"/>
    </source>
</evidence>